<sequence length="147" mass="16608">MWDRLIYVPVVILFRRRSSFPSAGPRVSRDLRRHKERCTTPPFPAKAGTSVEERRKASRPRRMARICSDLPKSVRGQNAQTPGYRSAEKVLASSIVRIASSVYLSPSCPSCGTKKCPGKASFWIGSTRLTRQPKARRRKRIGPDLKK</sequence>
<dbReference type="GeneID" id="94434435"/>
<reference evidence="2 3" key="1">
    <citation type="journal article" date="2017" name="Int. J. Parasitol.">
        <title>The genome of the protozoan parasite Cystoisospora suis and a reverse vaccinology approach to identify vaccine candidates.</title>
        <authorList>
            <person name="Palmieri N."/>
            <person name="Shrestha A."/>
            <person name="Ruttkowski B."/>
            <person name="Beck T."/>
            <person name="Vogl C."/>
            <person name="Tomley F."/>
            <person name="Blake D.P."/>
            <person name="Joachim A."/>
        </authorList>
    </citation>
    <scope>NUCLEOTIDE SEQUENCE [LARGE SCALE GENOMIC DNA]</scope>
    <source>
        <strain evidence="2 3">Wien I</strain>
    </source>
</reference>
<comment type="caution">
    <text evidence="2">The sequence shown here is derived from an EMBL/GenBank/DDBJ whole genome shotgun (WGS) entry which is preliminary data.</text>
</comment>
<dbReference type="RefSeq" id="XP_067916801.1">
    <property type="nucleotide sequence ID" value="XM_068071224.1"/>
</dbReference>
<protein>
    <submittedName>
        <fullName evidence="2">Uncharacterized protein</fullName>
    </submittedName>
</protein>
<dbReference type="AlphaFoldDB" id="A0A2C6KAP9"/>
<name>A0A2C6KAP9_9APIC</name>
<evidence type="ECO:0000313" key="2">
    <source>
        <dbReference type="EMBL" id="PHJ15067.1"/>
    </source>
</evidence>
<proteinExistence type="predicted"/>
<evidence type="ECO:0000256" key="1">
    <source>
        <dbReference type="SAM" id="MobiDB-lite"/>
    </source>
</evidence>
<organism evidence="2 3">
    <name type="scientific">Cystoisospora suis</name>
    <dbReference type="NCBI Taxonomy" id="483139"/>
    <lineage>
        <taxon>Eukaryota</taxon>
        <taxon>Sar</taxon>
        <taxon>Alveolata</taxon>
        <taxon>Apicomplexa</taxon>
        <taxon>Conoidasida</taxon>
        <taxon>Coccidia</taxon>
        <taxon>Eucoccidiorida</taxon>
        <taxon>Eimeriorina</taxon>
        <taxon>Sarcocystidae</taxon>
        <taxon>Cystoisospora</taxon>
    </lineage>
</organism>
<feature type="region of interest" description="Disordered" evidence="1">
    <location>
        <begin position="127"/>
        <end position="147"/>
    </location>
</feature>
<keyword evidence="3" id="KW-1185">Reference proteome</keyword>
<accession>A0A2C6KAP9</accession>
<feature type="region of interest" description="Disordered" evidence="1">
    <location>
        <begin position="37"/>
        <end position="62"/>
    </location>
</feature>
<dbReference type="VEuPathDB" id="ToxoDB:CSUI_011123"/>
<dbReference type="EMBL" id="MIGC01009794">
    <property type="protein sequence ID" value="PHJ15067.1"/>
    <property type="molecule type" value="Genomic_DNA"/>
</dbReference>
<gene>
    <name evidence="2" type="ORF">CSUI_011123</name>
</gene>
<feature type="compositionally biased region" description="Basic residues" evidence="1">
    <location>
        <begin position="131"/>
        <end position="140"/>
    </location>
</feature>
<dbReference type="Proteomes" id="UP000221165">
    <property type="component" value="Unassembled WGS sequence"/>
</dbReference>
<evidence type="ECO:0000313" key="3">
    <source>
        <dbReference type="Proteomes" id="UP000221165"/>
    </source>
</evidence>